<dbReference type="AlphaFoldDB" id="E9B0H5"/>
<reference evidence="2 3" key="1">
    <citation type="journal article" date="2011" name="Genome Res.">
        <title>Chromosome and gene copy number variation allow major structural change between species and strains of Leishmania.</title>
        <authorList>
            <person name="Rogers M.B."/>
            <person name="Hilley J.D."/>
            <person name="Dickens N.J."/>
            <person name="Wilkes J."/>
            <person name="Bates P.A."/>
            <person name="Depledge D.P."/>
            <person name="Harris D."/>
            <person name="Her Y."/>
            <person name="Herzyk P."/>
            <person name="Imamura H."/>
            <person name="Otto T.D."/>
            <person name="Sanders M."/>
            <person name="Seeger K."/>
            <person name="Dujardin J.C."/>
            <person name="Berriman M."/>
            <person name="Smith D.F."/>
            <person name="Hertz-Fowler C."/>
            <person name="Mottram J.C."/>
        </authorList>
    </citation>
    <scope>NUCLEOTIDE SEQUENCE [LARGE SCALE GENOMIC DNA]</scope>
    <source>
        <strain evidence="2 3">MHOM/GT/2001/U1103</strain>
    </source>
</reference>
<feature type="compositionally biased region" description="Pro residues" evidence="1">
    <location>
        <begin position="185"/>
        <end position="207"/>
    </location>
</feature>
<dbReference type="VEuPathDB" id="TriTrypDB:LmxM.29.0500"/>
<dbReference type="GeneID" id="13451376"/>
<proteinExistence type="predicted"/>
<feature type="compositionally biased region" description="Low complexity" evidence="1">
    <location>
        <begin position="173"/>
        <end position="184"/>
    </location>
</feature>
<dbReference type="RefSeq" id="XP_003877197.1">
    <property type="nucleotide sequence ID" value="XM_003877148.1"/>
</dbReference>
<organism evidence="2 3">
    <name type="scientific">Leishmania mexicana (strain MHOM/GT/2001/U1103)</name>
    <dbReference type="NCBI Taxonomy" id="929439"/>
    <lineage>
        <taxon>Eukaryota</taxon>
        <taxon>Discoba</taxon>
        <taxon>Euglenozoa</taxon>
        <taxon>Kinetoplastea</taxon>
        <taxon>Metakinetoplastina</taxon>
        <taxon>Trypanosomatida</taxon>
        <taxon>Trypanosomatidae</taxon>
        <taxon>Leishmaniinae</taxon>
        <taxon>Leishmania</taxon>
    </lineage>
</organism>
<feature type="compositionally biased region" description="Polar residues" evidence="1">
    <location>
        <begin position="358"/>
        <end position="370"/>
    </location>
</feature>
<dbReference type="Proteomes" id="UP000007259">
    <property type="component" value="Chromosome 29"/>
</dbReference>
<dbReference type="KEGG" id="lmi:LMXM_29_0500"/>
<evidence type="ECO:0000313" key="3">
    <source>
        <dbReference type="Proteomes" id="UP000007259"/>
    </source>
</evidence>
<protein>
    <submittedName>
        <fullName evidence="2">Uncharacterized protein</fullName>
    </submittedName>
</protein>
<sequence length="489" mass="52446">MSFLRPTMSSLRRAVNGGKDEQHLHGGPSVTAGVAQPLAAQPIFHSAATADYSHVSSRVDTGLRTRVRTSSLTRRPAATAVSRSPSLREFSDKCDSVIQRAQEMLERTREQELKVTKALEERKSQSPGRQATPPPQREMTPQRTPANMQAGLASPSSSPAMPNAPYTTPVAPPRASSTLTTTSPSLPPLPAPPPTPAGLPRSPPPTQPAIDKSPSDPVGRFSPPSLFQRLRQSWQRGSGLAWEAHGTSPTPSSPDGALCVGITRVSPRKSVRFASPDKLETVTPTKVVALSSDDDDDEDEEASEEASEETSEDEEEQEQLPPTKKTRAESSGCSHTPDRASVVVPPAPPPSAVKSASCNRSGSSNALPSSMSPPPSRDTASPPSSHREGTRSPSSTRTASPRQSSGSTGDGSRSGRSSTSSSRQPMEHDEVKEYVMQHTIRRSLSRISRANMEDYLREEGVALPAEGHWLKRQLLAHIRALIKQELAPH</sequence>
<dbReference type="PhylomeDB" id="E9B0H5"/>
<dbReference type="OMA" id="EMTPQRT"/>
<accession>E9B0H5</accession>
<feature type="compositionally biased region" description="Acidic residues" evidence="1">
    <location>
        <begin position="292"/>
        <end position="318"/>
    </location>
</feature>
<gene>
    <name evidence="2" type="ORF">LMXM_29_0500</name>
</gene>
<dbReference type="EMBL" id="FR799582">
    <property type="protein sequence ID" value="CBZ28730.1"/>
    <property type="molecule type" value="Genomic_DNA"/>
</dbReference>
<dbReference type="OrthoDB" id="267353at2759"/>
<feature type="compositionally biased region" description="Low complexity" evidence="1">
    <location>
        <begin position="150"/>
        <end position="165"/>
    </location>
</feature>
<feature type="compositionally biased region" description="Low complexity" evidence="1">
    <location>
        <begin position="391"/>
        <end position="424"/>
    </location>
</feature>
<evidence type="ECO:0000256" key="1">
    <source>
        <dbReference type="SAM" id="MobiDB-lite"/>
    </source>
</evidence>
<keyword evidence="3" id="KW-1185">Reference proteome</keyword>
<name>E9B0H5_LEIMU</name>
<evidence type="ECO:0000313" key="2">
    <source>
        <dbReference type="EMBL" id="CBZ28730.1"/>
    </source>
</evidence>
<feature type="region of interest" description="Disordered" evidence="1">
    <location>
        <begin position="118"/>
        <end position="430"/>
    </location>
</feature>